<evidence type="ECO:0000313" key="2">
    <source>
        <dbReference type="Proteomes" id="UP000784294"/>
    </source>
</evidence>
<proteinExistence type="predicted"/>
<dbReference type="Proteomes" id="UP000784294">
    <property type="component" value="Unassembled WGS sequence"/>
</dbReference>
<keyword evidence="2" id="KW-1185">Reference proteome</keyword>
<organism evidence="1 2">
    <name type="scientific">Protopolystoma xenopodis</name>
    <dbReference type="NCBI Taxonomy" id="117903"/>
    <lineage>
        <taxon>Eukaryota</taxon>
        <taxon>Metazoa</taxon>
        <taxon>Spiralia</taxon>
        <taxon>Lophotrochozoa</taxon>
        <taxon>Platyhelminthes</taxon>
        <taxon>Monogenea</taxon>
        <taxon>Polyopisthocotylea</taxon>
        <taxon>Polystomatidea</taxon>
        <taxon>Polystomatidae</taxon>
        <taxon>Protopolystoma</taxon>
    </lineage>
</organism>
<reference evidence="1" key="1">
    <citation type="submission" date="2018-11" db="EMBL/GenBank/DDBJ databases">
        <authorList>
            <consortium name="Pathogen Informatics"/>
        </authorList>
    </citation>
    <scope>NUCLEOTIDE SEQUENCE</scope>
</reference>
<sequence>MLKNAAAVPIAIESNCSYSKSGIYNSLGNVKITDCEGSVDTNIATSADYSIGRTSPNLPDCRRRNCLSWYSISAHSNSSAPGCRSPGSQSGGSCQSRIQHYTVSPDQSCTLMSLDEIINGSVRLIISIHLFAAH</sequence>
<accession>A0A3S4ZBQ9</accession>
<dbReference type="EMBL" id="CAAALY010001875">
    <property type="protein sequence ID" value="VEL07497.1"/>
    <property type="molecule type" value="Genomic_DNA"/>
</dbReference>
<protein>
    <submittedName>
        <fullName evidence="1">Uncharacterized protein</fullName>
    </submittedName>
</protein>
<dbReference type="AlphaFoldDB" id="A0A3S4ZBQ9"/>
<evidence type="ECO:0000313" key="1">
    <source>
        <dbReference type="EMBL" id="VEL07497.1"/>
    </source>
</evidence>
<name>A0A3S4ZBQ9_9PLAT</name>
<comment type="caution">
    <text evidence="1">The sequence shown here is derived from an EMBL/GenBank/DDBJ whole genome shotgun (WGS) entry which is preliminary data.</text>
</comment>
<gene>
    <name evidence="1" type="ORF">PXEA_LOCUS937</name>
</gene>